<dbReference type="InterPro" id="IPR029058">
    <property type="entry name" value="AB_hydrolase_fold"/>
</dbReference>
<evidence type="ECO:0000313" key="3">
    <source>
        <dbReference type="EMBL" id="KAK9414519.1"/>
    </source>
</evidence>
<dbReference type="Pfam" id="PF03959">
    <property type="entry name" value="FSH1"/>
    <property type="match status" value="1"/>
</dbReference>
<keyword evidence="1" id="KW-0378">Hydrolase</keyword>
<organism evidence="3 4">
    <name type="scientific">Seiridium unicorne</name>
    <dbReference type="NCBI Taxonomy" id="138068"/>
    <lineage>
        <taxon>Eukaryota</taxon>
        <taxon>Fungi</taxon>
        <taxon>Dikarya</taxon>
        <taxon>Ascomycota</taxon>
        <taxon>Pezizomycotina</taxon>
        <taxon>Sordariomycetes</taxon>
        <taxon>Xylariomycetidae</taxon>
        <taxon>Amphisphaeriales</taxon>
        <taxon>Sporocadaceae</taxon>
        <taxon>Seiridium</taxon>
    </lineage>
</organism>
<dbReference type="Proteomes" id="UP001408356">
    <property type="component" value="Unassembled WGS sequence"/>
</dbReference>
<dbReference type="PANTHER" id="PTHR48070">
    <property type="entry name" value="ESTERASE OVCA2"/>
    <property type="match status" value="1"/>
</dbReference>
<dbReference type="PANTHER" id="PTHR48070:SF4">
    <property type="entry name" value="ESTERASE ALNB"/>
    <property type="match status" value="1"/>
</dbReference>
<keyword evidence="4" id="KW-1185">Reference proteome</keyword>
<reference evidence="3 4" key="1">
    <citation type="journal article" date="2024" name="J. Plant Pathol.">
        <title>Sequence and assembly of the genome of Seiridium unicorne, isolate CBS 538.82, causal agent of cypress canker disease.</title>
        <authorList>
            <person name="Scali E."/>
            <person name="Rocca G.D."/>
            <person name="Danti R."/>
            <person name="Garbelotto M."/>
            <person name="Barberini S."/>
            <person name="Baroncelli R."/>
            <person name="Emiliani G."/>
        </authorList>
    </citation>
    <scope>NUCLEOTIDE SEQUENCE [LARGE SCALE GENOMIC DNA]</scope>
    <source>
        <strain evidence="3 4">BM-138-508</strain>
    </source>
</reference>
<sequence length="257" mass="28090">MRFLCLHGMGTNSAVFEAQLAPIVANLDTSHEFVFIDGLIECDAAEGVKEIFPGPFYCYYSQPTLDQLQEAFDLIYDVVDEEGPFDGIIGFSQGAALASSLLLDRQKNNPRGQPLFRVAVFLCGSLPFDLDSIDSPEDYQAVISPGTGLVRIQDIITSAFVESSKTSGFVNGSYPGDSFLRRHHAKKTKNRINVPTVHIVGEKDPYLPQGRALVDLCVGEKVVVTHDLGHMLPRDSNFSQKAASAAENMISKAIFQS</sequence>
<proteinExistence type="predicted"/>
<accession>A0ABR2UJ56</accession>
<feature type="domain" description="Serine hydrolase" evidence="2">
    <location>
        <begin position="2"/>
        <end position="241"/>
    </location>
</feature>
<dbReference type="InterPro" id="IPR050593">
    <property type="entry name" value="LovG"/>
</dbReference>
<comment type="caution">
    <text evidence="3">The sequence shown here is derived from an EMBL/GenBank/DDBJ whole genome shotgun (WGS) entry which is preliminary data.</text>
</comment>
<dbReference type="Gene3D" id="3.40.50.1820">
    <property type="entry name" value="alpha/beta hydrolase"/>
    <property type="match status" value="1"/>
</dbReference>
<evidence type="ECO:0000256" key="1">
    <source>
        <dbReference type="ARBA" id="ARBA00022801"/>
    </source>
</evidence>
<dbReference type="EMBL" id="JARVKF010000425">
    <property type="protein sequence ID" value="KAK9414519.1"/>
    <property type="molecule type" value="Genomic_DNA"/>
</dbReference>
<evidence type="ECO:0000259" key="2">
    <source>
        <dbReference type="Pfam" id="PF03959"/>
    </source>
</evidence>
<protein>
    <recommendedName>
        <fullName evidence="2">Serine hydrolase domain-containing protein</fullName>
    </recommendedName>
</protein>
<evidence type="ECO:0000313" key="4">
    <source>
        <dbReference type="Proteomes" id="UP001408356"/>
    </source>
</evidence>
<name>A0ABR2UJ56_9PEZI</name>
<dbReference type="SUPFAM" id="SSF53474">
    <property type="entry name" value="alpha/beta-Hydrolases"/>
    <property type="match status" value="1"/>
</dbReference>
<gene>
    <name evidence="3" type="ORF">SUNI508_11092</name>
</gene>
<dbReference type="InterPro" id="IPR005645">
    <property type="entry name" value="FSH-like_dom"/>
</dbReference>